<feature type="transmembrane region" description="Helical" evidence="2">
    <location>
        <begin position="402"/>
        <end position="422"/>
    </location>
</feature>
<evidence type="ECO:0000313" key="5">
    <source>
        <dbReference type="RefSeq" id="XP_014661879.1"/>
    </source>
</evidence>
<dbReference type="InterPro" id="IPR011701">
    <property type="entry name" value="MFS"/>
</dbReference>
<proteinExistence type="predicted"/>
<feature type="transmembrane region" description="Helical" evidence="2">
    <location>
        <begin position="370"/>
        <end position="396"/>
    </location>
</feature>
<feature type="transmembrane region" description="Helical" evidence="2">
    <location>
        <begin position="39"/>
        <end position="68"/>
    </location>
</feature>
<dbReference type="PANTHER" id="PTHR11360">
    <property type="entry name" value="MONOCARBOXYLATE TRANSPORTER"/>
    <property type="match status" value="1"/>
</dbReference>
<evidence type="ECO:0000259" key="3">
    <source>
        <dbReference type="PROSITE" id="PS50850"/>
    </source>
</evidence>
<keyword evidence="2" id="KW-1133">Transmembrane helix</keyword>
<reference evidence="5" key="1">
    <citation type="submission" date="2025-08" db="UniProtKB">
        <authorList>
            <consortium name="RefSeq"/>
        </authorList>
    </citation>
    <scope>IDENTIFICATION</scope>
</reference>
<comment type="subcellular location">
    <subcellularLocation>
        <location evidence="1">Membrane</location>
        <topology evidence="1">Multi-pass membrane protein</topology>
    </subcellularLocation>
</comment>
<dbReference type="Proteomes" id="UP000695022">
    <property type="component" value="Unplaced"/>
</dbReference>
<feature type="transmembrane region" description="Helical" evidence="2">
    <location>
        <begin position="166"/>
        <end position="186"/>
    </location>
</feature>
<gene>
    <name evidence="5" type="primary">LOC106804970</name>
</gene>
<dbReference type="RefSeq" id="XP_014661879.1">
    <property type="nucleotide sequence ID" value="XM_014806393.1"/>
</dbReference>
<sequence>MGEAWHHVRDEATSVKEREKQRALGMATDMYDDGMDRGWAWLVLMASFFTQFLVWGISLSYGIFYVVLLENLHTYKSTTAWVGSISVGILLGIGPVASVAATVLSTRKTVIIGGVISALGLVASSFATNIYHLMLTYGIITGTGYGLAITPGYAILAAYFNKWRPLAFSVSTLGAGIGSLTIPPLIQHLVDAYSWRGTMLILGGISLNLCAFGALMKPVRWITRKPPSTWYLLKANCDLNMFRNWVFILFGVNQLLWNFGVSIVLVLLPEYIVSEGMSRAQAANILSVWGISNCLGRPLAGLLVQTGLLRALGVFNLATLASGVFAAVIGIYNLQHIHYVIILCGHGVFFGAQLSNIATMSVELFGVDNLLHMMGWCMLFQGAGFLIGAPVGGLLVDCLGTFSWTFYTGGFTVIVSSLLLMATPGLRKMMYSPDLKTPAEKRVALASEVELQQDVEKEIMCVGL</sequence>
<accession>A0ABM1DPK8</accession>
<evidence type="ECO:0000256" key="2">
    <source>
        <dbReference type="SAM" id="Phobius"/>
    </source>
</evidence>
<dbReference type="SUPFAM" id="SSF103473">
    <property type="entry name" value="MFS general substrate transporter"/>
    <property type="match status" value="1"/>
</dbReference>
<organism evidence="4 5">
    <name type="scientific">Priapulus caudatus</name>
    <name type="common">Priapulid worm</name>
    <dbReference type="NCBI Taxonomy" id="37621"/>
    <lineage>
        <taxon>Eukaryota</taxon>
        <taxon>Metazoa</taxon>
        <taxon>Ecdysozoa</taxon>
        <taxon>Scalidophora</taxon>
        <taxon>Priapulida</taxon>
        <taxon>Priapulimorpha</taxon>
        <taxon>Priapulimorphida</taxon>
        <taxon>Priapulidae</taxon>
        <taxon>Priapulus</taxon>
    </lineage>
</organism>
<keyword evidence="2" id="KW-0472">Membrane</keyword>
<dbReference type="GeneID" id="106804970"/>
<keyword evidence="2" id="KW-0812">Transmembrane</keyword>
<protein>
    <submittedName>
        <fullName evidence="5">Monocarboxylate transporter 13-like isoform X1</fullName>
    </submittedName>
</protein>
<name>A0ABM1DPK8_PRICU</name>
<dbReference type="PANTHER" id="PTHR11360:SF310">
    <property type="entry name" value="MONOCARBOXYLATE TRANSPORTER 9-LIKE"/>
    <property type="match status" value="1"/>
</dbReference>
<feature type="transmembrane region" description="Helical" evidence="2">
    <location>
        <begin position="137"/>
        <end position="159"/>
    </location>
</feature>
<feature type="transmembrane region" description="Helical" evidence="2">
    <location>
        <begin position="337"/>
        <end position="358"/>
    </location>
</feature>
<feature type="transmembrane region" description="Helical" evidence="2">
    <location>
        <begin position="110"/>
        <end position="131"/>
    </location>
</feature>
<feature type="domain" description="Major facilitator superfamily (MFS) profile" evidence="3">
    <location>
        <begin position="40"/>
        <end position="428"/>
    </location>
</feature>
<evidence type="ECO:0000256" key="1">
    <source>
        <dbReference type="ARBA" id="ARBA00004141"/>
    </source>
</evidence>
<dbReference type="PROSITE" id="PS50850">
    <property type="entry name" value="MFS"/>
    <property type="match status" value="1"/>
</dbReference>
<feature type="transmembrane region" description="Helical" evidence="2">
    <location>
        <begin position="245"/>
        <end position="268"/>
    </location>
</feature>
<dbReference type="Gene3D" id="1.20.1250.20">
    <property type="entry name" value="MFS general substrate transporter like domains"/>
    <property type="match status" value="2"/>
</dbReference>
<dbReference type="Pfam" id="PF07690">
    <property type="entry name" value="MFS_1"/>
    <property type="match status" value="1"/>
</dbReference>
<evidence type="ECO:0000313" key="4">
    <source>
        <dbReference type="Proteomes" id="UP000695022"/>
    </source>
</evidence>
<dbReference type="InterPro" id="IPR036259">
    <property type="entry name" value="MFS_trans_sf"/>
</dbReference>
<feature type="transmembrane region" description="Helical" evidence="2">
    <location>
        <begin position="308"/>
        <end position="331"/>
    </location>
</feature>
<dbReference type="InterPro" id="IPR020846">
    <property type="entry name" value="MFS_dom"/>
</dbReference>
<feature type="transmembrane region" description="Helical" evidence="2">
    <location>
        <begin position="80"/>
        <end position="103"/>
    </location>
</feature>
<feature type="transmembrane region" description="Helical" evidence="2">
    <location>
        <begin position="198"/>
        <end position="216"/>
    </location>
</feature>
<keyword evidence="4" id="KW-1185">Reference proteome</keyword>
<dbReference type="InterPro" id="IPR050327">
    <property type="entry name" value="Proton-linked_MCT"/>
</dbReference>
<dbReference type="CDD" id="cd17352">
    <property type="entry name" value="MFS_MCT_SLC16"/>
    <property type="match status" value="1"/>
</dbReference>